<keyword evidence="2" id="KW-0472">Membrane</keyword>
<name>A0A0R2LIE3_9LACO</name>
<dbReference type="Pfam" id="PF06570">
    <property type="entry name" value="DUF1129"/>
    <property type="match status" value="1"/>
</dbReference>
<evidence type="ECO:0000313" key="3">
    <source>
        <dbReference type="EMBL" id="KRO01393.1"/>
    </source>
</evidence>
<keyword evidence="2" id="KW-0812">Transmembrane</keyword>
<dbReference type="Proteomes" id="UP000051886">
    <property type="component" value="Unassembled WGS sequence"/>
</dbReference>
<dbReference type="PIRSF" id="PIRSF033111">
    <property type="entry name" value="UCP033111"/>
    <property type="match status" value="1"/>
</dbReference>
<protein>
    <recommendedName>
        <fullName evidence="5">Integral membrane protein</fullName>
    </recommendedName>
</protein>
<feature type="transmembrane region" description="Helical" evidence="2">
    <location>
        <begin position="219"/>
        <end position="238"/>
    </location>
</feature>
<organism evidence="3 4">
    <name type="scientific">Ligilactobacillus pobuzihii</name>
    <dbReference type="NCBI Taxonomy" id="449659"/>
    <lineage>
        <taxon>Bacteria</taxon>
        <taxon>Bacillati</taxon>
        <taxon>Bacillota</taxon>
        <taxon>Bacilli</taxon>
        <taxon>Lactobacillales</taxon>
        <taxon>Lactobacillaceae</taxon>
        <taxon>Ligilactobacillus</taxon>
    </lineage>
</organism>
<sequence>MGGLSLKEETVREKNEKAAQRQEKHQEHAEVTVRDGEFAGLTKRNEDFMFHLNKNLDNYNYDLEKKEVVLNETYRELLNKQKSGVTAAKLYGTVTEYTEKIMQGQTQKKEERSTSKTFWLMALDNGLIMFIMFCVMYALVGFFDKSKNAVNGGWVTLLGTSVIAGVGLAFFYVMMDPNKTKQSNHKVIRGIVVTLELIAIWMVAFGLIALIPVKYNQTLNPIVYIILGVIAFGARYFLNQTLHFPKMGRDVGRR</sequence>
<feature type="transmembrane region" description="Helical" evidence="2">
    <location>
        <begin position="187"/>
        <end position="213"/>
    </location>
</feature>
<proteinExistence type="predicted"/>
<dbReference type="InterPro" id="IPR036259">
    <property type="entry name" value="MFS_trans_sf"/>
</dbReference>
<dbReference type="EMBL" id="JQCN01000008">
    <property type="protein sequence ID" value="KRO01393.1"/>
    <property type="molecule type" value="Genomic_DNA"/>
</dbReference>
<dbReference type="PATRIC" id="fig|449659.4.peg.278"/>
<evidence type="ECO:0000313" key="4">
    <source>
        <dbReference type="Proteomes" id="UP000051886"/>
    </source>
</evidence>
<dbReference type="OrthoDB" id="2143285at2"/>
<feature type="transmembrane region" description="Helical" evidence="2">
    <location>
        <begin position="152"/>
        <end position="175"/>
    </location>
</feature>
<dbReference type="InterPro" id="IPR009214">
    <property type="entry name" value="DUF1129"/>
</dbReference>
<feature type="transmembrane region" description="Helical" evidence="2">
    <location>
        <begin position="118"/>
        <end position="140"/>
    </location>
</feature>
<keyword evidence="2" id="KW-1133">Transmembrane helix</keyword>
<dbReference type="AlphaFoldDB" id="A0A0R2LIE3"/>
<reference evidence="3 4" key="1">
    <citation type="journal article" date="2015" name="Genome Announc.">
        <title>Expanding the biotechnology potential of lactobacilli through comparative genomics of 213 strains and associated genera.</title>
        <authorList>
            <person name="Sun Z."/>
            <person name="Harris H.M."/>
            <person name="McCann A."/>
            <person name="Guo C."/>
            <person name="Argimon S."/>
            <person name="Zhang W."/>
            <person name="Yang X."/>
            <person name="Jeffery I.B."/>
            <person name="Cooney J.C."/>
            <person name="Kagawa T.F."/>
            <person name="Liu W."/>
            <person name="Song Y."/>
            <person name="Salvetti E."/>
            <person name="Wrobel A."/>
            <person name="Rasinkangas P."/>
            <person name="Parkhill J."/>
            <person name="Rea M.C."/>
            <person name="O'Sullivan O."/>
            <person name="Ritari J."/>
            <person name="Douillard F.P."/>
            <person name="Paul Ross R."/>
            <person name="Yang R."/>
            <person name="Briner A.E."/>
            <person name="Felis G.E."/>
            <person name="de Vos W.M."/>
            <person name="Barrangou R."/>
            <person name="Klaenhammer T.R."/>
            <person name="Caufield P.W."/>
            <person name="Cui Y."/>
            <person name="Zhang H."/>
            <person name="O'Toole P.W."/>
        </authorList>
    </citation>
    <scope>NUCLEOTIDE SEQUENCE [LARGE SCALE GENOMIC DNA]</scope>
    <source>
        <strain evidence="3 4">NBRC 103219</strain>
    </source>
</reference>
<dbReference type="SUPFAM" id="SSF103473">
    <property type="entry name" value="MFS general substrate transporter"/>
    <property type="match status" value="1"/>
</dbReference>
<keyword evidence="4" id="KW-1185">Reference proteome</keyword>
<accession>A0A0R2LIE3</accession>
<evidence type="ECO:0008006" key="5">
    <source>
        <dbReference type="Google" id="ProtNLM"/>
    </source>
</evidence>
<comment type="caution">
    <text evidence="3">The sequence shown here is derived from an EMBL/GenBank/DDBJ whole genome shotgun (WGS) entry which is preliminary data.</text>
</comment>
<evidence type="ECO:0000256" key="2">
    <source>
        <dbReference type="SAM" id="Phobius"/>
    </source>
</evidence>
<feature type="region of interest" description="Disordered" evidence="1">
    <location>
        <begin position="1"/>
        <end position="31"/>
    </location>
</feature>
<gene>
    <name evidence="3" type="ORF">IV66_GL000279</name>
</gene>
<evidence type="ECO:0000256" key="1">
    <source>
        <dbReference type="SAM" id="MobiDB-lite"/>
    </source>
</evidence>
<dbReference type="STRING" id="449659.IV66_GL000279"/>